<dbReference type="Proteomes" id="UP000251853">
    <property type="component" value="Unassembled WGS sequence"/>
</dbReference>
<organism evidence="1 3">
    <name type="scientific">Enterocloster clostridioformis</name>
    <dbReference type="NCBI Taxonomy" id="1531"/>
    <lineage>
        <taxon>Bacteria</taxon>
        <taxon>Bacillati</taxon>
        <taxon>Bacillota</taxon>
        <taxon>Clostridia</taxon>
        <taxon>Lachnospirales</taxon>
        <taxon>Lachnospiraceae</taxon>
        <taxon>Enterocloster</taxon>
    </lineage>
</organism>
<evidence type="ECO:0000313" key="1">
    <source>
        <dbReference type="EMBL" id="CUO23293.1"/>
    </source>
</evidence>
<proteinExistence type="predicted"/>
<name>A0A174DCY0_9FIRM</name>
<reference evidence="2 4" key="2">
    <citation type="submission" date="2018-06" db="EMBL/GenBank/DDBJ databases">
        <authorList>
            <consortium name="Pathogen Informatics"/>
            <person name="Doyle S."/>
        </authorList>
    </citation>
    <scope>NUCLEOTIDE SEQUENCE [LARGE SCALE GENOMIC DNA]</scope>
    <source>
        <strain evidence="2 4">NCTC11224</strain>
    </source>
</reference>
<dbReference type="EMBL" id="UAVW01000001">
    <property type="protein sequence ID" value="SQB03812.1"/>
    <property type="molecule type" value="Genomic_DNA"/>
</dbReference>
<dbReference type="Proteomes" id="UP000095512">
    <property type="component" value="Unassembled WGS sequence"/>
</dbReference>
<gene>
    <name evidence="1" type="ORF">ERS852480_00699</name>
    <name evidence="2" type="ORF">NCTC11224_00182</name>
</gene>
<reference evidence="1 3" key="1">
    <citation type="submission" date="2015-09" db="EMBL/GenBank/DDBJ databases">
        <authorList>
            <consortium name="Pathogen Informatics"/>
        </authorList>
    </citation>
    <scope>NUCLEOTIDE SEQUENCE [LARGE SCALE GENOMIC DNA]</scope>
    <source>
        <strain evidence="1 3">2789STDY5834865</strain>
    </source>
</reference>
<evidence type="ECO:0000313" key="3">
    <source>
        <dbReference type="Proteomes" id="UP000095512"/>
    </source>
</evidence>
<evidence type="ECO:0000313" key="2">
    <source>
        <dbReference type="EMBL" id="SQB03812.1"/>
    </source>
</evidence>
<dbReference type="EMBL" id="CZAB01000003">
    <property type="protein sequence ID" value="CUO23293.1"/>
    <property type="molecule type" value="Genomic_DNA"/>
</dbReference>
<sequence>MGEITFGNKPSEFPRQVRKVSRFVTEDKTAVYGLENACGYGRALAVWLIEKGFHVKDVNTALSYAQRKSVPMYQKSDSYDAEAA</sequence>
<protein>
    <submittedName>
        <fullName evidence="1">Transposase</fullName>
    </submittedName>
</protein>
<evidence type="ECO:0000313" key="4">
    <source>
        <dbReference type="Proteomes" id="UP000251853"/>
    </source>
</evidence>
<keyword evidence="4" id="KW-1185">Reference proteome</keyword>
<accession>A0A174DCY0</accession>
<dbReference type="AlphaFoldDB" id="A0A174DCY0"/>